<dbReference type="GO" id="GO:0005829">
    <property type="term" value="C:cytosol"/>
    <property type="evidence" value="ECO:0007669"/>
    <property type="project" value="TreeGrafter"/>
</dbReference>
<dbReference type="InterPro" id="IPR018203">
    <property type="entry name" value="GDP_dissociation_inhibitor"/>
</dbReference>
<evidence type="ECO:0000313" key="3">
    <source>
        <dbReference type="Proteomes" id="UP000631114"/>
    </source>
</evidence>
<comment type="caution">
    <text evidence="2">The sequence shown here is derived from an EMBL/GenBank/DDBJ whole genome shotgun (WGS) entry which is preliminary data.</text>
</comment>
<name>A0A835H6M7_9MAGN</name>
<evidence type="ECO:0008006" key="4">
    <source>
        <dbReference type="Google" id="ProtNLM"/>
    </source>
</evidence>
<dbReference type="Gene3D" id="3.30.519.10">
    <property type="entry name" value="Guanine Nucleotide Dissociation Inhibitor, domain 2"/>
    <property type="match status" value="2"/>
</dbReference>
<dbReference type="PANTHER" id="PTHR11787:SF4">
    <property type="entry name" value="CHM, RAB ESCORT PROTEIN 1"/>
    <property type="match status" value="1"/>
</dbReference>
<dbReference type="PRINTS" id="PR00891">
    <property type="entry name" value="RABGDIREP"/>
</dbReference>
<proteinExistence type="inferred from homology"/>
<dbReference type="GO" id="GO:0005968">
    <property type="term" value="C:Rab-protein geranylgeranyltransferase complex"/>
    <property type="evidence" value="ECO:0007669"/>
    <property type="project" value="TreeGrafter"/>
</dbReference>
<protein>
    <recommendedName>
        <fullName evidence="4">Rab proteins geranylgeranyltransferase component</fullName>
    </recommendedName>
</protein>
<dbReference type="OrthoDB" id="9446342at2759"/>
<evidence type="ECO:0000313" key="2">
    <source>
        <dbReference type="EMBL" id="KAF9593646.1"/>
    </source>
</evidence>
<dbReference type="GO" id="GO:0007264">
    <property type="term" value="P:small GTPase-mediated signal transduction"/>
    <property type="evidence" value="ECO:0007669"/>
    <property type="project" value="InterPro"/>
</dbReference>
<dbReference type="Pfam" id="PF00996">
    <property type="entry name" value="GDI"/>
    <property type="match status" value="2"/>
</dbReference>
<keyword evidence="3" id="KW-1185">Reference proteome</keyword>
<dbReference type="AlphaFoldDB" id="A0A835H6M7"/>
<organism evidence="2 3">
    <name type="scientific">Coptis chinensis</name>
    <dbReference type="NCBI Taxonomy" id="261450"/>
    <lineage>
        <taxon>Eukaryota</taxon>
        <taxon>Viridiplantae</taxon>
        <taxon>Streptophyta</taxon>
        <taxon>Embryophyta</taxon>
        <taxon>Tracheophyta</taxon>
        <taxon>Spermatophyta</taxon>
        <taxon>Magnoliopsida</taxon>
        <taxon>Ranunculales</taxon>
        <taxon>Ranunculaceae</taxon>
        <taxon>Coptidoideae</taxon>
        <taxon>Coptis</taxon>
    </lineage>
</organism>
<dbReference type="EMBL" id="JADFTS010000008">
    <property type="protein sequence ID" value="KAF9593646.1"/>
    <property type="molecule type" value="Genomic_DNA"/>
</dbReference>
<dbReference type="PANTHER" id="PTHR11787">
    <property type="entry name" value="RAB GDP-DISSOCIATION INHIBITOR"/>
    <property type="match status" value="1"/>
</dbReference>
<dbReference type="GO" id="GO:0005634">
    <property type="term" value="C:nucleus"/>
    <property type="evidence" value="ECO:0007669"/>
    <property type="project" value="TreeGrafter"/>
</dbReference>
<accession>A0A835H6M7</accession>
<gene>
    <name evidence="2" type="ORF">IFM89_024463</name>
</gene>
<evidence type="ECO:0000256" key="1">
    <source>
        <dbReference type="ARBA" id="ARBA00005593"/>
    </source>
</evidence>
<reference evidence="2 3" key="1">
    <citation type="submission" date="2020-10" db="EMBL/GenBank/DDBJ databases">
        <title>The Coptis chinensis genome and diversification of protoberbering-type alkaloids.</title>
        <authorList>
            <person name="Wang B."/>
            <person name="Shu S."/>
            <person name="Song C."/>
            <person name="Liu Y."/>
        </authorList>
    </citation>
    <scope>NUCLEOTIDE SEQUENCE [LARGE SCALE GENOMIC DNA]</scope>
    <source>
        <strain evidence="2">HL-2020</strain>
        <tissue evidence="2">Leaf</tissue>
    </source>
</reference>
<dbReference type="Gene3D" id="3.50.50.60">
    <property type="entry name" value="FAD/NAD(P)-binding domain"/>
    <property type="match status" value="2"/>
</dbReference>
<sequence length="494" mass="53913">MDDDDVSYPSIEPSQFDLIVVGTGLPESVVAASSSANGKSVLHLDPNSFYGGHFSSLCLDDFTSFLTSQQQQLQSGDGGSDFISVYLKHRCLYTDVEISSPGSSEDMGDSRKFNLDLSGPRVMFCADSAVELMLKSGASHHVEFKSIDASFIYSEEDGKLYTVPDSRSAIFKDRTLGLMEKNQLMRIILYAIAMADYDQESPELCKNLVTTKDGIDSLAIYHSSVGRFTNALGALIYPIYGQGELPQAFCRCAAVKGALYVSRPSASTTNTGASYTIHVNKYAVIKVHPHLPLESRQYKGLRLASGQDVFSDKLVTGPSFIVPSPSVSSPLSDLQQETSDGSIVKDVDGQVARAVCITRGSIVSGVSNLLVIFPPRYLFCTLSALCDDDAQGKESVHAAIKALLTFSISESHDTSASEQNESVEPTTLLWSAIYIQPLTKFSFDTISSCPMPDGNLDYRNVLESTEKLFHKIYPDDEFMPERNTTKDIADEQEP</sequence>
<dbReference type="InterPro" id="IPR036188">
    <property type="entry name" value="FAD/NAD-bd_sf"/>
</dbReference>
<dbReference type="GO" id="GO:0016192">
    <property type="term" value="P:vesicle-mediated transport"/>
    <property type="evidence" value="ECO:0007669"/>
    <property type="project" value="TreeGrafter"/>
</dbReference>
<comment type="similarity">
    <text evidence="1">Belongs to the Rab GDI family.</text>
</comment>
<dbReference type="SUPFAM" id="SSF51905">
    <property type="entry name" value="FAD/NAD(P)-binding domain"/>
    <property type="match status" value="1"/>
</dbReference>
<dbReference type="GO" id="GO:0005092">
    <property type="term" value="F:GDP-dissociation inhibitor activity"/>
    <property type="evidence" value="ECO:0007669"/>
    <property type="project" value="InterPro"/>
</dbReference>
<dbReference type="Gene3D" id="1.10.405.10">
    <property type="entry name" value="Guanine Nucleotide Dissociation Inhibitor, domain 1"/>
    <property type="match status" value="2"/>
</dbReference>
<dbReference type="Proteomes" id="UP000631114">
    <property type="component" value="Unassembled WGS sequence"/>
</dbReference>